<gene>
    <name evidence="6" type="ORF">ACFFHU_14955</name>
</gene>
<dbReference type="PROSITE" id="PS50110">
    <property type="entry name" value="RESPONSE_REGULATORY"/>
    <property type="match status" value="1"/>
</dbReference>
<dbReference type="InterPro" id="IPR001867">
    <property type="entry name" value="OmpR/PhoB-type_DNA-bd"/>
</dbReference>
<evidence type="ECO:0000259" key="4">
    <source>
        <dbReference type="PROSITE" id="PS50110"/>
    </source>
</evidence>
<dbReference type="Pfam" id="PF00072">
    <property type="entry name" value="Response_reg"/>
    <property type="match status" value="1"/>
</dbReference>
<dbReference type="Gene3D" id="3.40.50.2300">
    <property type="match status" value="1"/>
</dbReference>
<evidence type="ECO:0000256" key="1">
    <source>
        <dbReference type="ARBA" id="ARBA00023125"/>
    </source>
</evidence>
<evidence type="ECO:0000256" key="3">
    <source>
        <dbReference type="PROSITE-ProRule" id="PRU01091"/>
    </source>
</evidence>
<feature type="domain" description="OmpR/PhoB-type" evidence="5">
    <location>
        <begin position="133"/>
        <end position="230"/>
    </location>
</feature>
<comment type="caution">
    <text evidence="6">The sequence shown here is derived from an EMBL/GenBank/DDBJ whole genome shotgun (WGS) entry which is preliminary data.</text>
</comment>
<dbReference type="CDD" id="cd00383">
    <property type="entry name" value="trans_reg_C"/>
    <property type="match status" value="1"/>
</dbReference>
<reference evidence="6 7" key="1">
    <citation type="submission" date="2024-09" db="EMBL/GenBank/DDBJ databases">
        <authorList>
            <person name="Sun Q."/>
            <person name="Mori K."/>
        </authorList>
    </citation>
    <scope>NUCLEOTIDE SEQUENCE [LARGE SCALE GENOMIC DNA]</scope>
    <source>
        <strain evidence="6 7">TBRC 2205</strain>
    </source>
</reference>
<dbReference type="PROSITE" id="PS51755">
    <property type="entry name" value="OMPR_PHOB"/>
    <property type="match status" value="1"/>
</dbReference>
<feature type="DNA-binding region" description="OmpR/PhoB-type" evidence="3">
    <location>
        <begin position="133"/>
        <end position="230"/>
    </location>
</feature>
<dbReference type="InterPro" id="IPR039420">
    <property type="entry name" value="WalR-like"/>
</dbReference>
<dbReference type="Gene3D" id="1.10.10.10">
    <property type="entry name" value="Winged helix-like DNA-binding domain superfamily/Winged helix DNA-binding domain"/>
    <property type="match status" value="1"/>
</dbReference>
<keyword evidence="1 3" id="KW-0238">DNA-binding</keyword>
<evidence type="ECO:0000259" key="5">
    <source>
        <dbReference type="PROSITE" id="PS51755"/>
    </source>
</evidence>
<feature type="domain" description="Response regulatory" evidence="4">
    <location>
        <begin position="9"/>
        <end position="123"/>
    </location>
</feature>
<proteinExistence type="predicted"/>
<feature type="modified residue" description="4-aspartylphosphate" evidence="2">
    <location>
        <position position="58"/>
    </location>
</feature>
<keyword evidence="7" id="KW-1185">Reference proteome</keyword>
<dbReference type="SUPFAM" id="SSF52172">
    <property type="entry name" value="CheY-like"/>
    <property type="match status" value="1"/>
</dbReference>
<organism evidence="6 7">
    <name type="scientific">Plantactinospora siamensis</name>
    <dbReference type="NCBI Taxonomy" id="555372"/>
    <lineage>
        <taxon>Bacteria</taxon>
        <taxon>Bacillati</taxon>
        <taxon>Actinomycetota</taxon>
        <taxon>Actinomycetes</taxon>
        <taxon>Micromonosporales</taxon>
        <taxon>Micromonosporaceae</taxon>
        <taxon>Plantactinospora</taxon>
    </lineage>
</organism>
<accession>A0ABV6NXC9</accession>
<dbReference type="InterPro" id="IPR011006">
    <property type="entry name" value="CheY-like_superfamily"/>
</dbReference>
<dbReference type="PANTHER" id="PTHR48111">
    <property type="entry name" value="REGULATOR OF RPOS"/>
    <property type="match status" value="1"/>
</dbReference>
<dbReference type="InterPro" id="IPR001789">
    <property type="entry name" value="Sig_transdc_resp-reg_receiver"/>
</dbReference>
<dbReference type="Proteomes" id="UP001589894">
    <property type="component" value="Unassembled WGS sequence"/>
</dbReference>
<sequence length="233" mass="26122">MATPQTEARLLVVEDDPNILELLSASLRFAGFDVATATSGSAAVTAARDRRPDLVVLDVMLPDLDGFEVIRIMREGGTRTPVVFLTARDATDDKIRGLTLGGDDYVTKPFSLEELTARIRAVLRRTTSGEPATSRLTFADLELDEETHEVYRGGQRVQLSPTEFKLLRYLMLNANRVLSKAQILDHVWNYDFRGDDNIVESYISYLRRKVDTVEPRLIHTLRGVGYVLRKPAA</sequence>
<dbReference type="SMART" id="SM00862">
    <property type="entry name" value="Trans_reg_C"/>
    <property type="match status" value="1"/>
</dbReference>
<dbReference type="RefSeq" id="WP_377339222.1">
    <property type="nucleotide sequence ID" value="NZ_JBHLUE010000011.1"/>
</dbReference>
<dbReference type="EMBL" id="JBHLUE010000011">
    <property type="protein sequence ID" value="MFC0565430.1"/>
    <property type="molecule type" value="Genomic_DNA"/>
</dbReference>
<dbReference type="Pfam" id="PF00486">
    <property type="entry name" value="Trans_reg_C"/>
    <property type="match status" value="1"/>
</dbReference>
<dbReference type="SMART" id="SM00448">
    <property type="entry name" value="REC"/>
    <property type="match status" value="1"/>
</dbReference>
<evidence type="ECO:0000256" key="2">
    <source>
        <dbReference type="PROSITE-ProRule" id="PRU00169"/>
    </source>
</evidence>
<dbReference type="InterPro" id="IPR036388">
    <property type="entry name" value="WH-like_DNA-bd_sf"/>
</dbReference>
<dbReference type="Gene3D" id="6.10.250.690">
    <property type="match status" value="1"/>
</dbReference>
<dbReference type="PANTHER" id="PTHR48111:SF28">
    <property type="entry name" value="TRANSCRIPTIONAL REGULATORY PROTEIN TCRX-RELATED"/>
    <property type="match status" value="1"/>
</dbReference>
<keyword evidence="2" id="KW-0597">Phosphoprotein</keyword>
<name>A0ABV6NXC9_9ACTN</name>
<evidence type="ECO:0000313" key="6">
    <source>
        <dbReference type="EMBL" id="MFC0565430.1"/>
    </source>
</evidence>
<evidence type="ECO:0000313" key="7">
    <source>
        <dbReference type="Proteomes" id="UP001589894"/>
    </source>
</evidence>
<protein>
    <submittedName>
        <fullName evidence="6">Response regulator transcription factor</fullName>
    </submittedName>
</protein>